<accession>A0A133VFX1</accession>
<evidence type="ECO:0000313" key="2">
    <source>
        <dbReference type="EMBL" id="KXB05333.1"/>
    </source>
</evidence>
<reference evidence="2 3" key="1">
    <citation type="journal article" date="2016" name="Sci. Rep.">
        <title>Metabolic traits of an uncultured archaeal lineage -MSBL1- from brine pools of the Red Sea.</title>
        <authorList>
            <person name="Mwirichia R."/>
            <person name="Alam I."/>
            <person name="Rashid M."/>
            <person name="Vinu M."/>
            <person name="Ba-Alawi W."/>
            <person name="Anthony Kamau A."/>
            <person name="Kamanda Ngugi D."/>
            <person name="Goker M."/>
            <person name="Klenk H.P."/>
            <person name="Bajic V."/>
            <person name="Stingl U."/>
        </authorList>
    </citation>
    <scope>NUCLEOTIDE SEQUENCE [LARGE SCALE GENOMIC DNA]</scope>
    <source>
        <strain evidence="2">SCGC-AAA382A03</strain>
    </source>
</reference>
<dbReference type="EMBL" id="LHYC01000021">
    <property type="protein sequence ID" value="KXB05333.1"/>
    <property type="molecule type" value="Genomic_DNA"/>
</dbReference>
<name>A0A133VFX1_9EURY</name>
<organism evidence="2 3">
    <name type="scientific">candidate division MSBL1 archaeon SCGC-AAA382A03</name>
    <dbReference type="NCBI Taxonomy" id="1698278"/>
    <lineage>
        <taxon>Archaea</taxon>
        <taxon>Methanobacteriati</taxon>
        <taxon>Methanobacteriota</taxon>
        <taxon>candidate division MSBL1</taxon>
    </lineage>
</organism>
<dbReference type="Proteomes" id="UP000070549">
    <property type="component" value="Unassembled WGS sequence"/>
</dbReference>
<dbReference type="GO" id="GO:0003824">
    <property type="term" value="F:catalytic activity"/>
    <property type="evidence" value="ECO:0007669"/>
    <property type="project" value="InterPro"/>
</dbReference>
<keyword evidence="3" id="KW-1185">Reference proteome</keyword>
<comment type="caution">
    <text evidence="2">The sequence shown here is derived from an EMBL/GenBank/DDBJ whole genome shotgun (WGS) entry which is preliminary data.</text>
</comment>
<dbReference type="GO" id="GO:0046872">
    <property type="term" value="F:metal ion binding"/>
    <property type="evidence" value="ECO:0007669"/>
    <property type="project" value="InterPro"/>
</dbReference>
<dbReference type="SUPFAM" id="SSF53649">
    <property type="entry name" value="Alkaline phosphatase-like"/>
    <property type="match status" value="1"/>
</dbReference>
<evidence type="ECO:0000313" key="3">
    <source>
        <dbReference type="Proteomes" id="UP000070549"/>
    </source>
</evidence>
<gene>
    <name evidence="2" type="ORF">AKJ49_01020</name>
</gene>
<proteinExistence type="predicted"/>
<dbReference type="InterPro" id="IPR017850">
    <property type="entry name" value="Alkaline_phosphatase_core_sf"/>
</dbReference>
<dbReference type="Pfam" id="PF01676">
    <property type="entry name" value="Metalloenzyme"/>
    <property type="match status" value="1"/>
</dbReference>
<sequence>MRVMKSIYDQRDVAPTLAKILNVSYDVPSGKPIGINESFISEKLIFAIIDSLDWNIYEKFARKIIKNCLNGSFREFKILSAAKITSPAIATLLTGLNPEEHGVFSTADAENSEILNLPEFAQTQGVNTTVVMEAGGANTFLRTLKSVRPVEDSENVDDFDEKILEGVRASLSKFDFIVCHLRTVDEYLHQGKSLKEVDKGLKKILQKIIDMAQRGEYLLVLTGDHETHGEIAEGNELVPLVLIDFS</sequence>
<dbReference type="AlphaFoldDB" id="A0A133VFX1"/>
<dbReference type="Gene3D" id="3.40.720.10">
    <property type="entry name" value="Alkaline Phosphatase, subunit A"/>
    <property type="match status" value="1"/>
</dbReference>
<evidence type="ECO:0000259" key="1">
    <source>
        <dbReference type="Pfam" id="PF01676"/>
    </source>
</evidence>
<feature type="domain" description="Metalloenzyme" evidence="1">
    <location>
        <begin position="161"/>
        <end position="243"/>
    </location>
</feature>
<dbReference type="InterPro" id="IPR006124">
    <property type="entry name" value="Metalloenzyme"/>
</dbReference>
<protein>
    <recommendedName>
        <fullName evidence="1">Metalloenzyme domain-containing protein</fullName>
    </recommendedName>
</protein>